<feature type="domain" description="BPL/LPL catalytic" evidence="3">
    <location>
        <begin position="80"/>
        <end position="264"/>
    </location>
</feature>
<evidence type="ECO:0000256" key="2">
    <source>
        <dbReference type="ARBA" id="ARBA00008242"/>
    </source>
</evidence>
<organism evidence="4 5">
    <name type="scientific">Tigriopus californicus</name>
    <name type="common">Marine copepod</name>
    <dbReference type="NCBI Taxonomy" id="6832"/>
    <lineage>
        <taxon>Eukaryota</taxon>
        <taxon>Metazoa</taxon>
        <taxon>Ecdysozoa</taxon>
        <taxon>Arthropoda</taxon>
        <taxon>Crustacea</taxon>
        <taxon>Multicrustacea</taxon>
        <taxon>Hexanauplia</taxon>
        <taxon>Copepoda</taxon>
        <taxon>Harpacticoida</taxon>
        <taxon>Harpacticidae</taxon>
        <taxon>Tigriopus</taxon>
    </lineage>
</organism>
<dbReference type="GO" id="GO:0005739">
    <property type="term" value="C:mitochondrion"/>
    <property type="evidence" value="ECO:0007669"/>
    <property type="project" value="TreeGrafter"/>
</dbReference>
<evidence type="ECO:0000259" key="3">
    <source>
        <dbReference type="PROSITE" id="PS51733"/>
    </source>
</evidence>
<dbReference type="PROSITE" id="PS51733">
    <property type="entry name" value="BPL_LPL_CATALYTIC"/>
    <property type="match status" value="1"/>
</dbReference>
<dbReference type="SUPFAM" id="SSF55681">
    <property type="entry name" value="Class II aaRS and biotin synthetases"/>
    <property type="match status" value="1"/>
</dbReference>
<dbReference type="InterPro" id="IPR045864">
    <property type="entry name" value="aa-tRNA-synth_II/BPL/LPL"/>
</dbReference>
<sequence>MALNLVGMALKASAQRALSLTVNQSACSSIGQWGSRHLSTRSEAQIYPQTEPVRQVFISQSSDIFTNLALEDWLYRHHDFKRRHLLLLWRNDPCVVIGRHQNPWTESNVPYIRNSDVDLARRNSGGGTVFHDMGNINCTFFTQRSEYHRKHNLDISGTAAKLGKDNAYHHCTVLVDVNECVLHEALNSKATGVETRATQSVRVPVKNVCAVDPSVDVESLQESLGWEFLRTSLDGQDGGMEISKRFDLPEKFFSSVCSVNSPEIVVELEVNQGTIQNVRIQLPFGLLDADFDISTLMHGLPFGADLPRLVEDRLLAQSHEDPATRDKIEFLANCVEKLTRDVV</sequence>
<reference evidence="4 5" key="1">
    <citation type="journal article" date="2018" name="Nat. Ecol. Evol.">
        <title>Genomic signatures of mitonuclear coevolution across populations of Tigriopus californicus.</title>
        <authorList>
            <person name="Barreto F.S."/>
            <person name="Watson E.T."/>
            <person name="Lima T.G."/>
            <person name="Willett C.S."/>
            <person name="Edmands S."/>
            <person name="Li W."/>
            <person name="Burton R.S."/>
        </authorList>
    </citation>
    <scope>NUCLEOTIDE SEQUENCE [LARGE SCALE GENOMIC DNA]</scope>
    <source>
        <strain evidence="4 5">San Diego</strain>
    </source>
</reference>
<comment type="similarity">
    <text evidence="2">Belongs to the LplA family.</text>
</comment>
<comment type="pathway">
    <text evidence="1">Protein modification; protein lipoylation via exogenous pathway; protein N(6)-(lipoyl)lysine from lipoate: step 2/2.</text>
</comment>
<dbReference type="Pfam" id="PF21948">
    <property type="entry name" value="LplA-B_cat"/>
    <property type="match status" value="2"/>
</dbReference>
<dbReference type="CDD" id="cd16443">
    <property type="entry name" value="LplA"/>
    <property type="match status" value="1"/>
</dbReference>
<dbReference type="InterPro" id="IPR004143">
    <property type="entry name" value="BPL_LPL_catalytic"/>
</dbReference>
<dbReference type="EMBL" id="VCGU01000008">
    <property type="protein sequence ID" value="TRY72172.1"/>
    <property type="molecule type" value="Genomic_DNA"/>
</dbReference>
<dbReference type="STRING" id="6832.A0A553P3F8"/>
<dbReference type="PANTHER" id="PTHR12561">
    <property type="entry name" value="LIPOATE-PROTEIN LIGASE"/>
    <property type="match status" value="1"/>
</dbReference>
<dbReference type="PANTHER" id="PTHR12561:SF3">
    <property type="entry name" value="LIPOYLTRANSFERASE 1, MITOCHONDRIAL"/>
    <property type="match status" value="1"/>
</dbReference>
<evidence type="ECO:0000256" key="1">
    <source>
        <dbReference type="ARBA" id="ARBA00005085"/>
    </source>
</evidence>
<keyword evidence="5" id="KW-1185">Reference proteome</keyword>
<dbReference type="GO" id="GO:0017118">
    <property type="term" value="F:lipoyltransferase activity"/>
    <property type="evidence" value="ECO:0007669"/>
    <property type="project" value="TreeGrafter"/>
</dbReference>
<protein>
    <recommendedName>
        <fullName evidence="3">BPL/LPL catalytic domain-containing protein</fullName>
    </recommendedName>
</protein>
<dbReference type="Gene3D" id="3.30.930.10">
    <property type="entry name" value="Bira Bifunctional Protein, Domain 2"/>
    <property type="match status" value="2"/>
</dbReference>
<gene>
    <name evidence="4" type="ORF">TCAL_08451</name>
</gene>
<dbReference type="InterPro" id="IPR004562">
    <property type="entry name" value="LipoylTrfase_LipoateP_Ligase"/>
</dbReference>
<dbReference type="UniPathway" id="UPA00537">
    <property type="reaction ID" value="UER00595"/>
</dbReference>
<accession>A0A553P3F8</accession>
<proteinExistence type="inferred from homology"/>
<comment type="caution">
    <text evidence="4">The sequence shown here is derived from an EMBL/GenBank/DDBJ whole genome shotgun (WGS) entry which is preliminary data.</text>
</comment>
<evidence type="ECO:0000313" key="5">
    <source>
        <dbReference type="Proteomes" id="UP000318571"/>
    </source>
</evidence>
<dbReference type="AlphaFoldDB" id="A0A553P3F8"/>
<evidence type="ECO:0000313" key="4">
    <source>
        <dbReference type="EMBL" id="TRY72172.1"/>
    </source>
</evidence>
<dbReference type="Proteomes" id="UP000318571">
    <property type="component" value="Chromosome 7"/>
</dbReference>
<name>A0A553P3F8_TIGCA</name>
<dbReference type="GO" id="GO:0009249">
    <property type="term" value="P:protein lipoylation"/>
    <property type="evidence" value="ECO:0007669"/>
    <property type="project" value="InterPro"/>
</dbReference>